<proteinExistence type="predicted"/>
<evidence type="ECO:0000313" key="2">
    <source>
        <dbReference type="EMBL" id="GFC77057.1"/>
    </source>
</evidence>
<sequence>KKEHDDISQEHDWFQDGLLQRYDYSEIRPIFEKHYNSIQAFLEKGEEEVIVQEEGSKRKGKNLKQDTAKKQRIDEDAEELKRHL</sequence>
<feature type="non-terminal residue" evidence="2">
    <location>
        <position position="1"/>
    </location>
</feature>
<reference evidence="2" key="1">
    <citation type="journal article" date="2019" name="Sci. Rep.">
        <title>Draft genome of Tanacetum cinerariifolium, the natural source of mosquito coil.</title>
        <authorList>
            <person name="Yamashiro T."/>
            <person name="Shiraishi A."/>
            <person name="Satake H."/>
            <person name="Nakayama K."/>
        </authorList>
    </citation>
    <scope>NUCLEOTIDE SEQUENCE</scope>
</reference>
<feature type="region of interest" description="Disordered" evidence="1">
    <location>
        <begin position="52"/>
        <end position="84"/>
    </location>
</feature>
<gene>
    <name evidence="2" type="ORF">Tci_849027</name>
</gene>
<evidence type="ECO:0000256" key="1">
    <source>
        <dbReference type="SAM" id="MobiDB-lite"/>
    </source>
</evidence>
<protein>
    <submittedName>
        <fullName evidence="2">Uncharacterized protein</fullName>
    </submittedName>
</protein>
<comment type="caution">
    <text evidence="2">The sequence shown here is derived from an EMBL/GenBank/DDBJ whole genome shotgun (WGS) entry which is preliminary data.</text>
</comment>
<organism evidence="2">
    <name type="scientific">Tanacetum cinerariifolium</name>
    <name type="common">Dalmatian daisy</name>
    <name type="synonym">Chrysanthemum cinerariifolium</name>
    <dbReference type="NCBI Taxonomy" id="118510"/>
    <lineage>
        <taxon>Eukaryota</taxon>
        <taxon>Viridiplantae</taxon>
        <taxon>Streptophyta</taxon>
        <taxon>Embryophyta</taxon>
        <taxon>Tracheophyta</taxon>
        <taxon>Spermatophyta</taxon>
        <taxon>Magnoliopsida</taxon>
        <taxon>eudicotyledons</taxon>
        <taxon>Gunneridae</taxon>
        <taxon>Pentapetalae</taxon>
        <taxon>asterids</taxon>
        <taxon>campanulids</taxon>
        <taxon>Asterales</taxon>
        <taxon>Asteraceae</taxon>
        <taxon>Asteroideae</taxon>
        <taxon>Anthemideae</taxon>
        <taxon>Anthemidinae</taxon>
        <taxon>Tanacetum</taxon>
    </lineage>
</organism>
<accession>A0A699QWL2</accession>
<name>A0A699QWL2_TANCI</name>
<dbReference type="EMBL" id="BKCJ011059329">
    <property type="protein sequence ID" value="GFC77057.1"/>
    <property type="molecule type" value="Genomic_DNA"/>
</dbReference>
<dbReference type="AlphaFoldDB" id="A0A699QWL2"/>
<feature type="compositionally biased region" description="Basic and acidic residues" evidence="1">
    <location>
        <begin position="63"/>
        <end position="84"/>
    </location>
</feature>